<accession>A0A919PI57</accession>
<reference evidence="1" key="1">
    <citation type="submission" date="2021-01" db="EMBL/GenBank/DDBJ databases">
        <title>Whole genome shotgun sequence of Dactylosporangium siamense NBRC 106093.</title>
        <authorList>
            <person name="Komaki H."/>
            <person name="Tamura T."/>
        </authorList>
    </citation>
    <scope>NUCLEOTIDE SEQUENCE</scope>
    <source>
        <strain evidence="1">NBRC 106093</strain>
    </source>
</reference>
<gene>
    <name evidence="1" type="ORF">Dsi01nite_010360</name>
</gene>
<proteinExistence type="predicted"/>
<dbReference type="AlphaFoldDB" id="A0A919PI57"/>
<organism evidence="1 2">
    <name type="scientific">Dactylosporangium siamense</name>
    <dbReference type="NCBI Taxonomy" id="685454"/>
    <lineage>
        <taxon>Bacteria</taxon>
        <taxon>Bacillati</taxon>
        <taxon>Actinomycetota</taxon>
        <taxon>Actinomycetes</taxon>
        <taxon>Micromonosporales</taxon>
        <taxon>Micromonosporaceae</taxon>
        <taxon>Dactylosporangium</taxon>
    </lineage>
</organism>
<protein>
    <submittedName>
        <fullName evidence="1">Uncharacterized protein</fullName>
    </submittedName>
</protein>
<name>A0A919PI57_9ACTN</name>
<comment type="caution">
    <text evidence="1">The sequence shown here is derived from an EMBL/GenBank/DDBJ whole genome shotgun (WGS) entry which is preliminary data.</text>
</comment>
<dbReference type="EMBL" id="BONQ01000018">
    <property type="protein sequence ID" value="GIG42995.1"/>
    <property type="molecule type" value="Genomic_DNA"/>
</dbReference>
<keyword evidence="2" id="KW-1185">Reference proteome</keyword>
<evidence type="ECO:0000313" key="1">
    <source>
        <dbReference type="EMBL" id="GIG42995.1"/>
    </source>
</evidence>
<sequence length="89" mass="9765">MACSRSQALADSDTFRAFLDRHSASNSCVAAIDFYLAWQRFAEERQHFGAGISRKLFGRVCSLAGIERITASARTGTAYVGYRAPLSAR</sequence>
<dbReference type="Proteomes" id="UP000660611">
    <property type="component" value="Unassembled WGS sequence"/>
</dbReference>
<evidence type="ECO:0000313" key="2">
    <source>
        <dbReference type="Proteomes" id="UP000660611"/>
    </source>
</evidence>